<evidence type="ECO:0000313" key="5">
    <source>
        <dbReference type="Proteomes" id="UP000377798"/>
    </source>
</evidence>
<dbReference type="EC" id="3.2.1.8" evidence="4"/>
<dbReference type="PANTHER" id="PTHR43308:SF5">
    <property type="entry name" value="S-LAYER PROTEIN _ PEPTIDOGLYCAN ENDO-BETA-N-ACETYLGLUCOSAMINIDASE"/>
    <property type="match status" value="1"/>
</dbReference>
<feature type="region of interest" description="Disordered" evidence="1">
    <location>
        <begin position="28"/>
        <end position="77"/>
    </location>
</feature>
<keyword evidence="4" id="KW-0624">Polysaccharide degradation</keyword>
<evidence type="ECO:0000256" key="1">
    <source>
        <dbReference type="SAM" id="MobiDB-lite"/>
    </source>
</evidence>
<dbReference type="PROSITE" id="PS51272">
    <property type="entry name" value="SLH"/>
    <property type="match status" value="3"/>
</dbReference>
<dbReference type="EMBL" id="CAACYI010000001">
    <property type="protein sequence ID" value="VFB15701.1"/>
    <property type="molecule type" value="Genomic_DNA"/>
</dbReference>
<gene>
    <name evidence="4" type="primary">xynA1_6</name>
    <name evidence="4" type="ORF">NCTC13150_00203</name>
</gene>
<organism evidence="4 5">
    <name type="scientific">Urinicoccus massiliensis</name>
    <dbReference type="NCBI Taxonomy" id="1723382"/>
    <lineage>
        <taxon>Bacteria</taxon>
        <taxon>Bacillati</taxon>
        <taxon>Bacillota</taxon>
        <taxon>Tissierellia</taxon>
        <taxon>Tissierellales</taxon>
        <taxon>Peptoniphilaceae</taxon>
        <taxon>Urinicoccus</taxon>
    </lineage>
</organism>
<keyword evidence="4" id="KW-0858">Xylan degradation</keyword>
<dbReference type="AlphaFoldDB" id="A0A8H2QRC0"/>
<name>A0A8H2QRC0_9FIRM</name>
<proteinExistence type="predicted"/>
<accession>A0A8H2QRC0</accession>
<protein>
    <submittedName>
        <fullName evidence="4">Endo-1,4-beta-xylanase A</fullName>
        <ecNumber evidence="4">3.2.1.8</ecNumber>
    </submittedName>
</protein>
<dbReference type="Pfam" id="PF00395">
    <property type="entry name" value="SLH"/>
    <property type="match status" value="3"/>
</dbReference>
<feature type="domain" description="SLH" evidence="3">
    <location>
        <begin position="135"/>
        <end position="198"/>
    </location>
</feature>
<keyword evidence="4" id="KW-0378">Hydrolase</keyword>
<feature type="chain" id="PRO_5034723343" evidence="2">
    <location>
        <begin position="26"/>
        <end position="253"/>
    </location>
</feature>
<keyword evidence="2" id="KW-0732">Signal</keyword>
<evidence type="ECO:0000259" key="3">
    <source>
        <dbReference type="PROSITE" id="PS51272"/>
    </source>
</evidence>
<feature type="domain" description="SLH" evidence="3">
    <location>
        <begin position="201"/>
        <end position="253"/>
    </location>
</feature>
<dbReference type="Proteomes" id="UP000377798">
    <property type="component" value="Unassembled WGS sequence"/>
</dbReference>
<dbReference type="RefSeq" id="WP_131748099.1">
    <property type="nucleotide sequence ID" value="NZ_CAACYI010000001.1"/>
</dbReference>
<evidence type="ECO:0000313" key="4">
    <source>
        <dbReference type="EMBL" id="VFB15701.1"/>
    </source>
</evidence>
<feature type="domain" description="SLH" evidence="3">
    <location>
        <begin position="76"/>
        <end position="134"/>
    </location>
</feature>
<feature type="signal peptide" evidence="2">
    <location>
        <begin position="1"/>
        <end position="25"/>
    </location>
</feature>
<dbReference type="GO" id="GO:0031176">
    <property type="term" value="F:endo-1,4-beta-xylanase activity"/>
    <property type="evidence" value="ECO:0007669"/>
    <property type="project" value="UniProtKB-EC"/>
</dbReference>
<dbReference type="InterPro" id="IPR001119">
    <property type="entry name" value="SLH_dom"/>
</dbReference>
<reference evidence="4 5" key="1">
    <citation type="submission" date="2019-02" db="EMBL/GenBank/DDBJ databases">
        <authorList>
            <consortium name="Pathogen Informatics"/>
        </authorList>
    </citation>
    <scope>NUCLEOTIDE SEQUENCE [LARGE SCALE GENOMIC DNA]</scope>
    <source>
        <strain evidence="4 5">3012STDY7089603</strain>
    </source>
</reference>
<evidence type="ECO:0000256" key="2">
    <source>
        <dbReference type="SAM" id="SignalP"/>
    </source>
</evidence>
<dbReference type="GO" id="GO:0045493">
    <property type="term" value="P:xylan catabolic process"/>
    <property type="evidence" value="ECO:0007669"/>
    <property type="project" value="UniProtKB-KW"/>
</dbReference>
<dbReference type="InterPro" id="IPR051465">
    <property type="entry name" value="Cell_Envelope_Struct_Comp"/>
</dbReference>
<keyword evidence="4" id="KW-0119">Carbohydrate metabolism</keyword>
<comment type="caution">
    <text evidence="4">The sequence shown here is derived from an EMBL/GenBank/DDBJ whole genome shotgun (WGS) entry which is preliminary data.</text>
</comment>
<keyword evidence="4" id="KW-0326">Glycosidase</keyword>
<sequence length="253" mass="28029">MKNTQKQALGLAFVLLFSVTGQIFAETEAKEANKKDATKVEAQAPKKEEVKKDAKEEVKKDAKEEAKKEDAKKEEAKEEAFKDIKGNWAEKLIAESKGYGIANESKEFQPEKAITRGEFAVGLVQGLNLGLGQRQSKDFKDVKDTDWYAADINIATAHEIIFGRGDGNFDPNATITRQEAFSMLARALDKQKADLAVLDQFKDNKEIDSWAKEACALMVEKKVVKGRPEGFAPKAEISRAEAVQLIHQLAGLK</sequence>
<dbReference type="PANTHER" id="PTHR43308">
    <property type="entry name" value="OUTER MEMBRANE PROTEIN ALPHA-RELATED"/>
    <property type="match status" value="1"/>
</dbReference>
<keyword evidence="5" id="KW-1185">Reference proteome</keyword>